<sequence length="81" mass="8893">MGQADPIPKPIRKLPKLHVRLFRSSQGRSSYPLNITFRGPSAFHRQAVTPPNPEEFPGQSWTCSPADGRGGHVSPWSSTLA</sequence>
<dbReference type="Proteomes" id="UP000030653">
    <property type="component" value="Unassembled WGS sequence"/>
</dbReference>
<evidence type="ECO:0000313" key="3">
    <source>
        <dbReference type="Proteomes" id="UP000030653"/>
    </source>
</evidence>
<feature type="region of interest" description="Disordered" evidence="1">
    <location>
        <begin position="50"/>
        <end position="81"/>
    </location>
</feature>
<evidence type="ECO:0000256" key="1">
    <source>
        <dbReference type="SAM" id="MobiDB-lite"/>
    </source>
</evidence>
<dbReference type="EMBL" id="JH795857">
    <property type="protein sequence ID" value="EJU05062.1"/>
    <property type="molecule type" value="Genomic_DNA"/>
</dbReference>
<protein>
    <submittedName>
        <fullName evidence="2">Uncharacterized protein</fullName>
    </submittedName>
</protein>
<dbReference type="GeneID" id="63687064"/>
<keyword evidence="3" id="KW-1185">Reference proteome</keyword>
<reference evidence="2 3" key="1">
    <citation type="journal article" date="2012" name="Science">
        <title>The Paleozoic origin of enzymatic lignin decomposition reconstructed from 31 fungal genomes.</title>
        <authorList>
            <person name="Floudas D."/>
            <person name="Binder M."/>
            <person name="Riley R."/>
            <person name="Barry K."/>
            <person name="Blanchette R.A."/>
            <person name="Henrissat B."/>
            <person name="Martinez A.T."/>
            <person name="Otillar R."/>
            <person name="Spatafora J.W."/>
            <person name="Yadav J.S."/>
            <person name="Aerts A."/>
            <person name="Benoit I."/>
            <person name="Boyd A."/>
            <person name="Carlson A."/>
            <person name="Copeland A."/>
            <person name="Coutinho P.M."/>
            <person name="de Vries R.P."/>
            <person name="Ferreira P."/>
            <person name="Findley K."/>
            <person name="Foster B."/>
            <person name="Gaskell J."/>
            <person name="Glotzer D."/>
            <person name="Gorecki P."/>
            <person name="Heitman J."/>
            <person name="Hesse C."/>
            <person name="Hori C."/>
            <person name="Igarashi K."/>
            <person name="Jurgens J.A."/>
            <person name="Kallen N."/>
            <person name="Kersten P."/>
            <person name="Kohler A."/>
            <person name="Kuees U."/>
            <person name="Kumar T.K.A."/>
            <person name="Kuo A."/>
            <person name="LaButti K."/>
            <person name="Larrondo L.F."/>
            <person name="Lindquist E."/>
            <person name="Ling A."/>
            <person name="Lombard V."/>
            <person name="Lucas S."/>
            <person name="Lundell T."/>
            <person name="Martin R."/>
            <person name="McLaughlin D.J."/>
            <person name="Morgenstern I."/>
            <person name="Morin E."/>
            <person name="Murat C."/>
            <person name="Nagy L.G."/>
            <person name="Nolan M."/>
            <person name="Ohm R.A."/>
            <person name="Patyshakuliyeva A."/>
            <person name="Rokas A."/>
            <person name="Ruiz-Duenas F.J."/>
            <person name="Sabat G."/>
            <person name="Salamov A."/>
            <person name="Samejima M."/>
            <person name="Schmutz J."/>
            <person name="Slot J.C."/>
            <person name="St John F."/>
            <person name="Stenlid J."/>
            <person name="Sun H."/>
            <person name="Sun S."/>
            <person name="Syed K."/>
            <person name="Tsang A."/>
            <person name="Wiebenga A."/>
            <person name="Young D."/>
            <person name="Pisabarro A."/>
            <person name="Eastwood D.C."/>
            <person name="Martin F."/>
            <person name="Cullen D."/>
            <person name="Grigoriev I.V."/>
            <person name="Hibbett D.S."/>
        </authorList>
    </citation>
    <scope>NUCLEOTIDE SEQUENCE [LARGE SCALE GENOMIC DNA]</scope>
    <source>
        <strain evidence="2 3">DJM-731 SS1</strain>
    </source>
</reference>
<accession>M5GE41</accession>
<evidence type="ECO:0000313" key="2">
    <source>
        <dbReference type="EMBL" id="EJU05062.1"/>
    </source>
</evidence>
<dbReference type="RefSeq" id="XP_040631956.1">
    <property type="nucleotide sequence ID" value="XM_040772002.1"/>
</dbReference>
<organism evidence="2 3">
    <name type="scientific">Dacryopinax primogenitus (strain DJM 731)</name>
    <name type="common">Brown rot fungus</name>
    <dbReference type="NCBI Taxonomy" id="1858805"/>
    <lineage>
        <taxon>Eukaryota</taxon>
        <taxon>Fungi</taxon>
        <taxon>Dikarya</taxon>
        <taxon>Basidiomycota</taxon>
        <taxon>Agaricomycotina</taxon>
        <taxon>Dacrymycetes</taxon>
        <taxon>Dacrymycetales</taxon>
        <taxon>Dacrymycetaceae</taxon>
        <taxon>Dacryopinax</taxon>
    </lineage>
</organism>
<name>M5GE41_DACPD</name>
<gene>
    <name evidence="2" type="ORF">DACRYDRAFT_20609</name>
</gene>
<proteinExistence type="predicted"/>
<dbReference type="AlphaFoldDB" id="M5GE41"/>
<dbReference type="HOGENOM" id="CLU_2573826_0_0_1"/>